<keyword evidence="5" id="KW-0027">Amidation</keyword>
<evidence type="ECO:0000256" key="5">
    <source>
        <dbReference type="ARBA" id="ARBA00022815"/>
    </source>
</evidence>
<evidence type="ECO:0000313" key="8">
    <source>
        <dbReference type="Ensembl" id="ENSOMYP00000010787.2"/>
    </source>
</evidence>
<name>A0A8C7VA68_ONCMY</name>
<dbReference type="CTD" id="64111"/>
<sequence length="244" mass="27285">MFHRDKMLPVTATLRTTMSMFILVILGCLGFQGVMASDSRAYRMSMTNDNDGHTTSQRQDPQTSNEIPRSIEVDDFKINVVPTSGKVSLAPTMVRLYPPPVKTSHLHANLPLRFGRDSLPDDTHSPKTTLNLPQRFGRAQGSGATEPTSCIECPHVGTLPSATLPQRFGRNEFNRRYPFRAMAFFSRRSEPVPNGNIRFPDTQISPCINTHLIPLYWSSAKCKGWGPLWLEQGPPPTLCDQSED</sequence>
<reference evidence="8" key="1">
    <citation type="submission" date="2020-07" db="EMBL/GenBank/DDBJ databases">
        <title>A long reads based de novo assembly of the rainbow trout Arlee double haploid line genome.</title>
        <authorList>
            <person name="Gao G."/>
            <person name="Palti Y."/>
        </authorList>
    </citation>
    <scope>NUCLEOTIDE SEQUENCE [LARGE SCALE GENOMIC DNA]</scope>
</reference>
<dbReference type="KEGG" id="omy:110487943"/>
<dbReference type="GO" id="GO:0032277">
    <property type="term" value="P:negative regulation of gonadotropin secretion"/>
    <property type="evidence" value="ECO:0007669"/>
    <property type="project" value="TreeGrafter"/>
</dbReference>
<reference evidence="8" key="3">
    <citation type="submission" date="2025-09" db="UniProtKB">
        <authorList>
            <consortium name="Ensembl"/>
        </authorList>
    </citation>
    <scope>IDENTIFICATION</scope>
</reference>
<evidence type="ECO:0000256" key="4">
    <source>
        <dbReference type="ARBA" id="ARBA00022729"/>
    </source>
</evidence>
<reference evidence="8" key="2">
    <citation type="submission" date="2025-08" db="UniProtKB">
        <authorList>
            <consortium name="Ensembl"/>
        </authorList>
    </citation>
    <scope>IDENTIFICATION</scope>
</reference>
<dbReference type="InterPro" id="IPR026297">
    <property type="entry name" value="FMRFamide-related/fGRP"/>
</dbReference>
<proteinExistence type="inferred from homology"/>
<keyword evidence="9" id="KW-1185">Reference proteome</keyword>
<dbReference type="PROSITE" id="PS51257">
    <property type="entry name" value="PROKAR_LIPOPROTEIN"/>
    <property type="match status" value="1"/>
</dbReference>
<dbReference type="GO" id="GO:0005102">
    <property type="term" value="F:signaling receptor binding"/>
    <property type="evidence" value="ECO:0007669"/>
    <property type="project" value="TreeGrafter"/>
</dbReference>
<dbReference type="GO" id="GO:0007218">
    <property type="term" value="P:neuropeptide signaling pathway"/>
    <property type="evidence" value="ECO:0007669"/>
    <property type="project" value="UniProtKB-KW"/>
</dbReference>
<evidence type="ECO:0000313" key="9">
    <source>
        <dbReference type="Proteomes" id="UP000694395"/>
    </source>
</evidence>
<dbReference type="PANTHER" id="PTHR14403">
    <property type="entry name" value="RFAMIDE PEPTIDE GONADOTROPIN INHIBITORY HORMONE"/>
    <property type="match status" value="1"/>
</dbReference>
<dbReference type="Ensembl" id="ENSOMYT00000011958.2">
    <property type="protein sequence ID" value="ENSOMYP00000010787.2"/>
    <property type="gene ID" value="ENSOMYG00000005433.2"/>
</dbReference>
<accession>A0A8C7VA68</accession>
<organism evidence="8 9">
    <name type="scientific">Oncorhynchus mykiss</name>
    <name type="common">Rainbow trout</name>
    <name type="synonym">Salmo gairdneri</name>
    <dbReference type="NCBI Taxonomy" id="8022"/>
    <lineage>
        <taxon>Eukaryota</taxon>
        <taxon>Metazoa</taxon>
        <taxon>Chordata</taxon>
        <taxon>Craniata</taxon>
        <taxon>Vertebrata</taxon>
        <taxon>Euteleostomi</taxon>
        <taxon>Actinopterygii</taxon>
        <taxon>Neopterygii</taxon>
        <taxon>Teleostei</taxon>
        <taxon>Protacanthopterygii</taxon>
        <taxon>Salmoniformes</taxon>
        <taxon>Salmonidae</taxon>
        <taxon>Salmoninae</taxon>
        <taxon>Oncorhynchus</taxon>
    </lineage>
</organism>
<evidence type="ECO:0000256" key="2">
    <source>
        <dbReference type="ARBA" id="ARBA00006356"/>
    </source>
</evidence>
<comment type="subcellular location">
    <subcellularLocation>
        <location evidence="1">Secreted</location>
    </subcellularLocation>
</comment>
<keyword evidence="6" id="KW-0527">Neuropeptide</keyword>
<evidence type="ECO:0000256" key="1">
    <source>
        <dbReference type="ARBA" id="ARBA00004613"/>
    </source>
</evidence>
<dbReference type="GeneID" id="110487943"/>
<dbReference type="AlphaFoldDB" id="A0A8C7VA68"/>
<dbReference type="PANTHER" id="PTHR14403:SF6">
    <property type="entry name" value="PRO-FMRFAMIDE-RELATED NEUROPEPTIDE VF"/>
    <property type="match status" value="1"/>
</dbReference>
<dbReference type="OrthoDB" id="8834619at2759"/>
<dbReference type="GeneTree" id="ENSGT01030000234992"/>
<protein>
    <recommendedName>
        <fullName evidence="10">Secreted protein</fullName>
    </recommendedName>
</protein>
<dbReference type="GO" id="GO:0005576">
    <property type="term" value="C:extracellular region"/>
    <property type="evidence" value="ECO:0007669"/>
    <property type="project" value="UniProtKB-SubCell"/>
</dbReference>
<evidence type="ECO:0000256" key="3">
    <source>
        <dbReference type="ARBA" id="ARBA00022525"/>
    </source>
</evidence>
<gene>
    <name evidence="8" type="primary">npvf</name>
</gene>
<evidence type="ECO:0008006" key="10">
    <source>
        <dbReference type="Google" id="ProtNLM"/>
    </source>
</evidence>
<keyword evidence="4" id="KW-0732">Signal</keyword>
<evidence type="ECO:0000256" key="6">
    <source>
        <dbReference type="ARBA" id="ARBA00023320"/>
    </source>
</evidence>
<comment type="similarity">
    <text evidence="2">Belongs to the FARP (FMRFamide related peptide) family.</text>
</comment>
<dbReference type="RefSeq" id="XP_021415536.2">
    <property type="nucleotide sequence ID" value="XM_021559861.2"/>
</dbReference>
<keyword evidence="3" id="KW-0964">Secreted</keyword>
<feature type="region of interest" description="Disordered" evidence="7">
    <location>
        <begin position="45"/>
        <end position="66"/>
    </location>
</feature>
<dbReference type="Proteomes" id="UP000694395">
    <property type="component" value="Chromosome 32"/>
</dbReference>
<evidence type="ECO:0000256" key="7">
    <source>
        <dbReference type="SAM" id="MobiDB-lite"/>
    </source>
</evidence>